<keyword evidence="4" id="KW-0472">Membrane</keyword>
<reference evidence="9 10" key="1">
    <citation type="journal article" date="2016" name="J. Zhejiang Univ. Sci. B">
        <title>Antibiotic resistance mechanisms of Myroides sp.</title>
        <authorList>
            <person name="Hu S."/>
            <person name="Yuan S."/>
            <person name="Qu H."/>
            <person name="Jiang T."/>
            <person name="Zhou Y."/>
            <person name="Wang M."/>
            <person name="Ming D."/>
        </authorList>
    </citation>
    <scope>NUCLEOTIDE SEQUENCE [LARGE SCALE GENOMIC DNA]</scope>
    <source>
        <strain evidence="9 10">PR63039</strain>
    </source>
</reference>
<evidence type="ECO:0000256" key="6">
    <source>
        <dbReference type="SAM" id="SignalP"/>
    </source>
</evidence>
<dbReference type="Proteomes" id="UP000069030">
    <property type="component" value="Chromosome"/>
</dbReference>
<keyword evidence="5" id="KW-0998">Cell outer membrane</keyword>
<dbReference type="InterPro" id="IPR033985">
    <property type="entry name" value="SusD-like_N"/>
</dbReference>
<dbReference type="KEGG" id="mod:AS202_18060"/>
<accession>A0AAI8G6C5</accession>
<dbReference type="InterPro" id="IPR012944">
    <property type="entry name" value="SusD_RagB_dom"/>
</dbReference>
<dbReference type="Pfam" id="PF07980">
    <property type="entry name" value="SusD_RagB"/>
    <property type="match status" value="1"/>
</dbReference>
<feature type="domain" description="SusD-like N-terminal" evidence="8">
    <location>
        <begin position="91"/>
        <end position="210"/>
    </location>
</feature>
<proteinExistence type="inferred from homology"/>
<evidence type="ECO:0000256" key="5">
    <source>
        <dbReference type="ARBA" id="ARBA00023237"/>
    </source>
</evidence>
<protein>
    <submittedName>
        <fullName evidence="9">Carbohydrate-binding protein SusD</fullName>
    </submittedName>
</protein>
<keyword evidence="3 6" id="KW-0732">Signal</keyword>
<name>A0AAI8G6C5_9FLAO</name>
<feature type="domain" description="RagB/SusD" evidence="7">
    <location>
        <begin position="340"/>
        <end position="497"/>
    </location>
</feature>
<dbReference type="Gene3D" id="1.25.40.390">
    <property type="match status" value="1"/>
</dbReference>
<evidence type="ECO:0000259" key="7">
    <source>
        <dbReference type="Pfam" id="PF07980"/>
    </source>
</evidence>
<evidence type="ECO:0000256" key="1">
    <source>
        <dbReference type="ARBA" id="ARBA00004442"/>
    </source>
</evidence>
<gene>
    <name evidence="9" type="ORF">AS202_18060</name>
</gene>
<dbReference type="AlphaFoldDB" id="A0AAI8G6C5"/>
<dbReference type="InterPro" id="IPR011990">
    <property type="entry name" value="TPR-like_helical_dom_sf"/>
</dbReference>
<dbReference type="Pfam" id="PF14322">
    <property type="entry name" value="SusD-like_3"/>
    <property type="match status" value="1"/>
</dbReference>
<evidence type="ECO:0000259" key="8">
    <source>
        <dbReference type="Pfam" id="PF14322"/>
    </source>
</evidence>
<evidence type="ECO:0000313" key="9">
    <source>
        <dbReference type="EMBL" id="ALU27935.1"/>
    </source>
</evidence>
<dbReference type="GO" id="GO:0009279">
    <property type="term" value="C:cell outer membrane"/>
    <property type="evidence" value="ECO:0007669"/>
    <property type="project" value="UniProtKB-SubCell"/>
</dbReference>
<feature type="signal peptide" evidence="6">
    <location>
        <begin position="1"/>
        <end position="22"/>
    </location>
</feature>
<sequence length="497" mass="57329">MKRILLIPIVTLFSLVMPSCTADLDESDYTYAITVDNFYNTPSEANAGVMAVLDAMRSSYDANWFTLLEVNTEYVYGKGVYTAYDTYKGFVNSSQETRSEVNWSNIYRSILFCNTGINKIPKGNKMSDAEKNAYVAELKFLRAYNYLNLVKHWGGVIMRTDENLEQWDLPKSSKEEIYAFIEKDVIFAIDNLPQVSRIGGTPNQLGAKSLYAEVAMYLKKYDLALKLSSEVVQSGVYSLIPVTSSLDFDKVFGFDLPTTTEEIFYIKTSRTDNRTWSYLSYTSHPKYKINGELMLNGFGYFTHYTDLKNELIKTWDKNDFRRDRNVGFYVFGADTYGDGTCLLTKYRDPNASGGGANVNIPLIRYTDVLITYSEALARTTGDYKEAIEVLNKIKRRAYGKNVHIADSFIDYDYNNVKTMDEYLNVLLKEEMYERFNEGKHWDFMVRLGKAQERIGKYKNLKGETISIEEKHYLWKIPDTEFNYNKSLDQRTDQNPGY</sequence>
<comment type="subcellular location">
    <subcellularLocation>
        <location evidence="1">Cell outer membrane</location>
    </subcellularLocation>
</comment>
<evidence type="ECO:0000256" key="2">
    <source>
        <dbReference type="ARBA" id="ARBA00006275"/>
    </source>
</evidence>
<evidence type="ECO:0000313" key="10">
    <source>
        <dbReference type="Proteomes" id="UP000069030"/>
    </source>
</evidence>
<comment type="similarity">
    <text evidence="2">Belongs to the SusD family.</text>
</comment>
<dbReference type="SUPFAM" id="SSF48452">
    <property type="entry name" value="TPR-like"/>
    <property type="match status" value="1"/>
</dbReference>
<dbReference type="RefSeq" id="WP_058699821.1">
    <property type="nucleotide sequence ID" value="NZ_CP013690.1"/>
</dbReference>
<evidence type="ECO:0000256" key="4">
    <source>
        <dbReference type="ARBA" id="ARBA00023136"/>
    </source>
</evidence>
<evidence type="ECO:0000256" key="3">
    <source>
        <dbReference type="ARBA" id="ARBA00022729"/>
    </source>
</evidence>
<organism evidence="9 10">
    <name type="scientific">Myroides odoratimimus</name>
    <dbReference type="NCBI Taxonomy" id="76832"/>
    <lineage>
        <taxon>Bacteria</taxon>
        <taxon>Pseudomonadati</taxon>
        <taxon>Bacteroidota</taxon>
        <taxon>Flavobacteriia</taxon>
        <taxon>Flavobacteriales</taxon>
        <taxon>Flavobacteriaceae</taxon>
        <taxon>Myroides</taxon>
    </lineage>
</organism>
<dbReference type="EMBL" id="CP013690">
    <property type="protein sequence ID" value="ALU27935.1"/>
    <property type="molecule type" value="Genomic_DNA"/>
</dbReference>
<feature type="chain" id="PRO_5042580281" evidence="6">
    <location>
        <begin position="23"/>
        <end position="497"/>
    </location>
</feature>